<proteinExistence type="inferred from homology"/>
<evidence type="ECO:0000256" key="6">
    <source>
        <dbReference type="ARBA" id="ARBA00023284"/>
    </source>
</evidence>
<feature type="site" description="Contributes to redox potential value" evidence="9">
    <location>
        <position position="32"/>
    </location>
</feature>
<feature type="site" description="Contributes to redox potential value" evidence="9">
    <location>
        <position position="31"/>
    </location>
</feature>
<evidence type="ECO:0000256" key="10">
    <source>
        <dbReference type="PIRSR" id="PIRSR000077-4"/>
    </source>
</evidence>
<feature type="active site" description="Nucleophile" evidence="9">
    <location>
        <position position="30"/>
    </location>
</feature>
<dbReference type="PANTHER" id="PTHR45663">
    <property type="entry name" value="GEO12009P1"/>
    <property type="match status" value="1"/>
</dbReference>
<dbReference type="Pfam" id="PF00085">
    <property type="entry name" value="Thioredoxin"/>
    <property type="match status" value="1"/>
</dbReference>
<evidence type="ECO:0000259" key="11">
    <source>
        <dbReference type="PROSITE" id="PS51352"/>
    </source>
</evidence>
<evidence type="ECO:0000313" key="12">
    <source>
        <dbReference type="EMBL" id="CBL17520.1"/>
    </source>
</evidence>
<dbReference type="PROSITE" id="PS00194">
    <property type="entry name" value="THIOREDOXIN_1"/>
    <property type="match status" value="1"/>
</dbReference>
<keyword evidence="3" id="KW-0813">Transport</keyword>
<name>D4LD25_RUMC1</name>
<keyword evidence="6 10" id="KW-0676">Redox-active center</keyword>
<dbReference type="KEGG" id="rch:RUM_14080"/>
<dbReference type="InterPro" id="IPR036249">
    <property type="entry name" value="Thioredoxin-like_sf"/>
</dbReference>
<sequence length="105" mass="12072">MEITVTKDNFAQQVLHAEQPVLVDFWATWCGPCRMLAPVLEQIAQERQDIRVCKINVDEEPLLAQQFQIDSIPTLLIFQNGKQLARMTGYCDRQTLLQRLDEALA</sequence>
<dbReference type="InterPro" id="IPR013766">
    <property type="entry name" value="Thioredoxin_domain"/>
</dbReference>
<evidence type="ECO:0000256" key="4">
    <source>
        <dbReference type="ARBA" id="ARBA00022982"/>
    </source>
</evidence>
<protein>
    <recommendedName>
        <fullName evidence="2 7">Thioredoxin</fullName>
    </recommendedName>
</protein>
<dbReference type="HOGENOM" id="CLU_090389_10_4_9"/>
<dbReference type="PANTHER" id="PTHR45663:SF11">
    <property type="entry name" value="GEO12009P1"/>
    <property type="match status" value="1"/>
</dbReference>
<dbReference type="GeneID" id="83156136"/>
<dbReference type="BioCyc" id="RCHA213810:RUM_RS06850-MONOMER"/>
<dbReference type="GO" id="GO:0015035">
    <property type="term" value="F:protein-disulfide reductase activity"/>
    <property type="evidence" value="ECO:0007669"/>
    <property type="project" value="UniProtKB-UniRule"/>
</dbReference>
<dbReference type="InterPro" id="IPR005746">
    <property type="entry name" value="Thioredoxin"/>
</dbReference>
<evidence type="ECO:0000256" key="2">
    <source>
        <dbReference type="ARBA" id="ARBA00020570"/>
    </source>
</evidence>
<dbReference type="SUPFAM" id="SSF52833">
    <property type="entry name" value="Thioredoxin-like"/>
    <property type="match status" value="1"/>
</dbReference>
<keyword evidence="13" id="KW-1185">Reference proteome</keyword>
<feature type="disulfide bond" description="Redox-active" evidence="10">
    <location>
        <begin position="30"/>
        <end position="33"/>
    </location>
</feature>
<evidence type="ECO:0000256" key="1">
    <source>
        <dbReference type="ARBA" id="ARBA00008987"/>
    </source>
</evidence>
<feature type="site" description="Deprotonates C-terminal active site Cys" evidence="9">
    <location>
        <position position="24"/>
    </location>
</feature>
<evidence type="ECO:0000256" key="3">
    <source>
        <dbReference type="ARBA" id="ARBA00022448"/>
    </source>
</evidence>
<comment type="similarity">
    <text evidence="1 8">Belongs to the thioredoxin family.</text>
</comment>
<dbReference type="FunFam" id="3.40.30.10:FF:000001">
    <property type="entry name" value="Thioredoxin"/>
    <property type="match status" value="1"/>
</dbReference>
<dbReference type="NCBIfam" id="TIGR01068">
    <property type="entry name" value="thioredoxin"/>
    <property type="match status" value="1"/>
</dbReference>
<dbReference type="RefSeq" id="WP_015558427.1">
    <property type="nucleotide sequence ID" value="NC_021039.1"/>
</dbReference>
<keyword evidence="5 10" id="KW-1015">Disulfide bond</keyword>
<accession>D4LD25</accession>
<evidence type="ECO:0000256" key="8">
    <source>
        <dbReference type="PIRNR" id="PIRNR000077"/>
    </source>
</evidence>
<dbReference type="Gene3D" id="3.40.30.10">
    <property type="entry name" value="Glutaredoxin"/>
    <property type="match status" value="1"/>
</dbReference>
<evidence type="ECO:0000256" key="7">
    <source>
        <dbReference type="NCBIfam" id="TIGR01068"/>
    </source>
</evidence>
<gene>
    <name evidence="12" type="ordered locus">RUM_14080</name>
</gene>
<dbReference type="PRINTS" id="PR00421">
    <property type="entry name" value="THIOREDOXIN"/>
</dbReference>
<dbReference type="Proteomes" id="UP000007054">
    <property type="component" value="Chromosome"/>
</dbReference>
<dbReference type="GO" id="GO:0005737">
    <property type="term" value="C:cytoplasm"/>
    <property type="evidence" value="ECO:0007669"/>
    <property type="project" value="TreeGrafter"/>
</dbReference>
<feature type="domain" description="Thioredoxin" evidence="11">
    <location>
        <begin position="1"/>
        <end position="105"/>
    </location>
</feature>
<dbReference type="PATRIC" id="fig|213810.4.peg.1303"/>
<organism evidence="12 13">
    <name type="scientific">Ruminococcus champanellensis (strain DSM 18848 / JCM 17042 / KCTC 15320 / 18P13)</name>
    <dbReference type="NCBI Taxonomy" id="213810"/>
    <lineage>
        <taxon>Bacteria</taxon>
        <taxon>Bacillati</taxon>
        <taxon>Bacillota</taxon>
        <taxon>Clostridia</taxon>
        <taxon>Eubacteriales</taxon>
        <taxon>Oscillospiraceae</taxon>
        <taxon>Ruminococcus</taxon>
    </lineage>
</organism>
<dbReference type="PIRSF" id="PIRSF000077">
    <property type="entry name" value="Thioredoxin"/>
    <property type="match status" value="1"/>
</dbReference>
<dbReference type="EMBL" id="FP929052">
    <property type="protein sequence ID" value="CBL17520.1"/>
    <property type="molecule type" value="Genomic_DNA"/>
</dbReference>
<dbReference type="CDD" id="cd02947">
    <property type="entry name" value="TRX_family"/>
    <property type="match status" value="1"/>
</dbReference>
<evidence type="ECO:0000256" key="5">
    <source>
        <dbReference type="ARBA" id="ARBA00023157"/>
    </source>
</evidence>
<dbReference type="OrthoDB" id="9790390at2"/>
<dbReference type="STRING" id="213810.RUM_14080"/>
<reference evidence="12 13" key="1">
    <citation type="submission" date="2010-03" db="EMBL/GenBank/DDBJ databases">
        <title>The genome sequence of Ruminococcus sp. 18P13.</title>
        <authorList>
            <consortium name="metaHIT consortium -- http://www.metahit.eu/"/>
            <person name="Pajon A."/>
            <person name="Turner K."/>
            <person name="Parkhill J."/>
            <person name="Bernalier A."/>
        </authorList>
    </citation>
    <scope>NUCLEOTIDE SEQUENCE [LARGE SCALE GENOMIC DNA]</scope>
    <source>
        <strain evidence="13">DSM 18848 / JCM 17042 / 18P13</strain>
    </source>
</reference>
<evidence type="ECO:0000313" key="13">
    <source>
        <dbReference type="Proteomes" id="UP000007054"/>
    </source>
</evidence>
<evidence type="ECO:0000256" key="9">
    <source>
        <dbReference type="PIRSR" id="PIRSR000077-1"/>
    </source>
</evidence>
<dbReference type="InterPro" id="IPR017937">
    <property type="entry name" value="Thioredoxin_CS"/>
</dbReference>
<dbReference type="PROSITE" id="PS51352">
    <property type="entry name" value="THIOREDOXIN_2"/>
    <property type="match status" value="1"/>
</dbReference>
<dbReference type="AlphaFoldDB" id="D4LD25"/>
<keyword evidence="4" id="KW-0249">Electron transport</keyword>
<feature type="active site" description="Nucleophile" evidence="9">
    <location>
        <position position="33"/>
    </location>
</feature>